<feature type="non-terminal residue" evidence="1">
    <location>
        <position position="88"/>
    </location>
</feature>
<reference evidence="1 2" key="1">
    <citation type="submission" date="2020-04" db="EMBL/GenBank/DDBJ databases">
        <title>Whole-genome sequencing of Vibrio spp. from China reveals different genetic environments of blaCTX-M-14 among diverse lineages.</title>
        <authorList>
            <person name="Zheng Z."/>
            <person name="Ye L."/>
            <person name="Chen S."/>
        </authorList>
    </citation>
    <scope>NUCLEOTIDE SEQUENCE [LARGE SCALE GENOMIC DNA]</scope>
    <source>
        <strain evidence="1 2">Vb0551</strain>
    </source>
</reference>
<organism evidence="1 2">
    <name type="scientific">Vibrio parahaemolyticus</name>
    <dbReference type="NCBI Taxonomy" id="670"/>
    <lineage>
        <taxon>Bacteria</taxon>
        <taxon>Pseudomonadati</taxon>
        <taxon>Pseudomonadota</taxon>
        <taxon>Gammaproteobacteria</taxon>
        <taxon>Vibrionales</taxon>
        <taxon>Vibrionaceae</taxon>
        <taxon>Vibrio</taxon>
    </lineage>
</organism>
<comment type="caution">
    <text evidence="1">The sequence shown here is derived from an EMBL/GenBank/DDBJ whole genome shotgun (WGS) entry which is preliminary data.</text>
</comment>
<name>A0A7Y0SF84_VIBPH</name>
<accession>A0A7Y0SF84</accession>
<dbReference type="Proteomes" id="UP000518904">
    <property type="component" value="Unassembled WGS sequence"/>
</dbReference>
<evidence type="ECO:0000313" key="2">
    <source>
        <dbReference type="Proteomes" id="UP000518904"/>
    </source>
</evidence>
<sequence length="88" mass="10123">LKVALQSSTYFEDKSFDDKRQIYKDTLKSMTSLRKVVREQADETIDYDEYAESIRTMLDKHIGGVEIQESKGAYLVGNMGKNVKPEEL</sequence>
<feature type="non-terminal residue" evidence="1">
    <location>
        <position position="1"/>
    </location>
</feature>
<evidence type="ECO:0000313" key="1">
    <source>
        <dbReference type="EMBL" id="NMU82286.1"/>
    </source>
</evidence>
<protein>
    <submittedName>
        <fullName evidence="1">Uncharacterized protein</fullName>
    </submittedName>
</protein>
<proteinExistence type="predicted"/>
<gene>
    <name evidence="1" type="ORF">HKB16_05255</name>
</gene>
<dbReference type="EMBL" id="JABCLB010000624">
    <property type="protein sequence ID" value="NMU82286.1"/>
    <property type="molecule type" value="Genomic_DNA"/>
</dbReference>
<dbReference type="AlphaFoldDB" id="A0A7Y0SF84"/>